<dbReference type="EMBL" id="HBGE01101366">
    <property type="protein sequence ID" value="CAD9183627.1"/>
    <property type="molecule type" value="Transcribed_RNA"/>
</dbReference>
<organism evidence="3">
    <name type="scientific">Alexandrium catenella</name>
    <name type="common">Red tide dinoflagellate</name>
    <name type="synonym">Gonyaulax catenella</name>
    <dbReference type="NCBI Taxonomy" id="2925"/>
    <lineage>
        <taxon>Eukaryota</taxon>
        <taxon>Sar</taxon>
        <taxon>Alveolata</taxon>
        <taxon>Dinophyceae</taxon>
        <taxon>Gonyaulacales</taxon>
        <taxon>Pyrocystaceae</taxon>
        <taxon>Alexandrium</taxon>
    </lineage>
</organism>
<evidence type="ECO:0000259" key="2">
    <source>
        <dbReference type="Pfam" id="PF16113"/>
    </source>
</evidence>
<dbReference type="Gene3D" id="3.90.226.10">
    <property type="entry name" value="2-enoyl-CoA Hydratase, Chain A, domain 1"/>
    <property type="match status" value="1"/>
</dbReference>
<accession>A0A7S1S5P0</accession>
<dbReference type="PANTHER" id="PTHR43176">
    <property type="entry name" value="3-HYDROXYISOBUTYRYL-COA HYDROLASE-RELATED"/>
    <property type="match status" value="1"/>
</dbReference>
<dbReference type="GO" id="GO:0003860">
    <property type="term" value="F:3-hydroxyisobutyryl-CoA hydrolase activity"/>
    <property type="evidence" value="ECO:0007669"/>
    <property type="project" value="InterPro"/>
</dbReference>
<dbReference type="InterPro" id="IPR032259">
    <property type="entry name" value="HIBYL-CoA-H"/>
</dbReference>
<protein>
    <recommendedName>
        <fullName evidence="2">Enoyl-CoA hydratase/isomerase domain-containing protein</fullName>
    </recommendedName>
</protein>
<dbReference type="InterPro" id="IPR045004">
    <property type="entry name" value="ECH_dom"/>
</dbReference>
<dbReference type="CDD" id="cd06558">
    <property type="entry name" value="crotonase-like"/>
    <property type="match status" value="1"/>
</dbReference>
<dbReference type="PANTHER" id="PTHR43176:SF5">
    <property type="entry name" value="3-HYDROXYISOBUTYRYL-COA HYDROLASE-LIKE PROTEIN 4, MITOCHONDRIAL"/>
    <property type="match status" value="1"/>
</dbReference>
<proteinExistence type="predicted"/>
<evidence type="ECO:0000256" key="1">
    <source>
        <dbReference type="ARBA" id="ARBA00022801"/>
    </source>
</evidence>
<reference evidence="3" key="1">
    <citation type="submission" date="2021-01" db="EMBL/GenBank/DDBJ databases">
        <authorList>
            <person name="Corre E."/>
            <person name="Pelletier E."/>
            <person name="Niang G."/>
            <person name="Scheremetjew M."/>
            <person name="Finn R."/>
            <person name="Kale V."/>
            <person name="Holt S."/>
            <person name="Cochrane G."/>
            <person name="Meng A."/>
            <person name="Brown T."/>
            <person name="Cohen L."/>
        </authorList>
    </citation>
    <scope>NUCLEOTIDE SEQUENCE</scope>
    <source>
        <strain evidence="3">OF101</strain>
    </source>
</reference>
<dbReference type="Pfam" id="PF16113">
    <property type="entry name" value="ECH_2"/>
    <property type="match status" value="1"/>
</dbReference>
<dbReference type="GO" id="GO:0006574">
    <property type="term" value="P:L-valine catabolic process"/>
    <property type="evidence" value="ECO:0007669"/>
    <property type="project" value="TreeGrafter"/>
</dbReference>
<feature type="domain" description="Enoyl-CoA hydratase/isomerase" evidence="2">
    <location>
        <begin position="15"/>
        <end position="355"/>
    </location>
</feature>
<sequence>MTESVIFEECPNGLAVVTIDRPKALNAVNVKMVGELREAVAKCQASESVKAVLFQGAGEKGFCSGGDVKALHPLLVADAATDVPKDQMYQEYNCIFEMRQLTKPSVSLVHGITMGCGLGLGTSSTYAVATEKSRLAMPENNIGLFPDAGFAYLAANVMPKGLGRLMALTGCHLIGAGDALAAKLASHFVPMEKLPAVVEALKAADFSGEVSEALKKCLDGLAEAPPPPKLLVDGCTLPEKFAEVKSVPDALDLLKAEAEAGGWAAELLPSMQKGCPFSQVVVLRLMQLAEADAAAGRAEPGRTGTALERDFAVACRVMYRPDFVEGLRAVLVDKDNAAKWQPAELSAVDETQVAEAVAPLVEGARRLGVPDV</sequence>
<dbReference type="SUPFAM" id="SSF52096">
    <property type="entry name" value="ClpP/crotonase"/>
    <property type="match status" value="1"/>
</dbReference>
<gene>
    <name evidence="3" type="ORF">ACAT0790_LOCUS60399</name>
</gene>
<evidence type="ECO:0000313" key="3">
    <source>
        <dbReference type="EMBL" id="CAD9183627.1"/>
    </source>
</evidence>
<dbReference type="InterPro" id="IPR029045">
    <property type="entry name" value="ClpP/crotonase-like_dom_sf"/>
</dbReference>
<keyword evidence="1" id="KW-0378">Hydrolase</keyword>
<dbReference type="AlphaFoldDB" id="A0A7S1S5P0"/>
<name>A0A7S1S5P0_ALECA</name>